<gene>
    <name evidence="6" type="ORF">DNX69_11665</name>
</gene>
<dbReference type="InterPro" id="IPR036388">
    <property type="entry name" value="WH-like_DNA-bd_sf"/>
</dbReference>
<dbReference type="PANTHER" id="PTHR44688">
    <property type="entry name" value="DNA-BINDING TRANSCRIPTIONAL ACTIVATOR DEVR_DOSR"/>
    <property type="match status" value="1"/>
</dbReference>
<accession>A0A323UG40</accession>
<evidence type="ECO:0000313" key="6">
    <source>
        <dbReference type="EMBL" id="PZA11765.1"/>
    </source>
</evidence>
<evidence type="ECO:0000256" key="2">
    <source>
        <dbReference type="ARBA" id="ARBA00023125"/>
    </source>
</evidence>
<keyword evidence="2" id="KW-0238">DNA-binding</keyword>
<comment type="caution">
    <text evidence="6">The sequence shown here is derived from an EMBL/GenBank/DDBJ whole genome shotgun (WGS) entry which is preliminary data.</text>
</comment>
<feature type="domain" description="HTH luxR-type" evidence="5">
    <location>
        <begin position="942"/>
        <end position="1007"/>
    </location>
</feature>
<dbReference type="Pfam" id="PF25873">
    <property type="entry name" value="WHD_MalT"/>
    <property type="match status" value="1"/>
</dbReference>
<reference evidence="6 7" key="1">
    <citation type="submission" date="2018-06" db="EMBL/GenBank/DDBJ databases">
        <title>Draft Whole-Genome Sequence of the purple photosynthetic bacterium Rhodospeudomonas palustris XCP.</title>
        <authorList>
            <person name="Rayyan A."/>
            <person name="Meyer T.E."/>
            <person name="Kyndt J.A."/>
        </authorList>
    </citation>
    <scope>NUCLEOTIDE SEQUENCE [LARGE SCALE GENOMIC DNA]</scope>
    <source>
        <strain evidence="6 7">XCP</strain>
    </source>
</reference>
<dbReference type="Gene3D" id="1.25.40.10">
    <property type="entry name" value="Tetratricopeptide repeat domain"/>
    <property type="match status" value="1"/>
</dbReference>
<organism evidence="6 7">
    <name type="scientific">Rhodopseudomonas palustris</name>
    <dbReference type="NCBI Taxonomy" id="1076"/>
    <lineage>
        <taxon>Bacteria</taxon>
        <taxon>Pseudomonadati</taxon>
        <taxon>Pseudomonadota</taxon>
        <taxon>Alphaproteobacteria</taxon>
        <taxon>Hyphomicrobiales</taxon>
        <taxon>Nitrobacteraceae</taxon>
        <taxon>Rhodopseudomonas</taxon>
    </lineage>
</organism>
<dbReference type="Pfam" id="PF17874">
    <property type="entry name" value="TPR_MalT"/>
    <property type="match status" value="1"/>
</dbReference>
<dbReference type="CDD" id="cd06170">
    <property type="entry name" value="LuxR_C_like"/>
    <property type="match status" value="1"/>
</dbReference>
<dbReference type="GO" id="GO:0003677">
    <property type="term" value="F:DNA binding"/>
    <property type="evidence" value="ECO:0007669"/>
    <property type="project" value="UniProtKB-KW"/>
</dbReference>
<protein>
    <recommendedName>
        <fullName evidence="5">HTH luxR-type domain-containing protein</fullName>
    </recommendedName>
</protein>
<dbReference type="InterPro" id="IPR041617">
    <property type="entry name" value="TPR_MalT"/>
</dbReference>
<dbReference type="Pfam" id="PF00196">
    <property type="entry name" value="GerE"/>
    <property type="match status" value="1"/>
</dbReference>
<feature type="region of interest" description="Disordered" evidence="4">
    <location>
        <begin position="1"/>
        <end position="28"/>
    </location>
</feature>
<dbReference type="SUPFAM" id="SSF52540">
    <property type="entry name" value="P-loop containing nucleoside triphosphate hydrolases"/>
    <property type="match status" value="1"/>
</dbReference>
<dbReference type="PROSITE" id="PS50043">
    <property type="entry name" value="HTH_LUXR_2"/>
    <property type="match status" value="1"/>
</dbReference>
<dbReference type="AlphaFoldDB" id="A0A323UG40"/>
<evidence type="ECO:0000256" key="3">
    <source>
        <dbReference type="ARBA" id="ARBA00023163"/>
    </source>
</evidence>
<name>A0A323UG40_RHOPL</name>
<dbReference type="InterPro" id="IPR059106">
    <property type="entry name" value="WHD_MalT"/>
</dbReference>
<dbReference type="PRINTS" id="PR00038">
    <property type="entry name" value="HTHLUXR"/>
</dbReference>
<keyword evidence="1" id="KW-0805">Transcription regulation</keyword>
<dbReference type="Proteomes" id="UP000248134">
    <property type="component" value="Unassembled WGS sequence"/>
</dbReference>
<dbReference type="InterPro" id="IPR027417">
    <property type="entry name" value="P-loop_NTPase"/>
</dbReference>
<evidence type="ECO:0000259" key="5">
    <source>
        <dbReference type="PROSITE" id="PS50043"/>
    </source>
</evidence>
<sequence>MNMLHPRKPTDRPRSDALSAEGESRNRRMRRFRAAARRRFPGRLRCNKAAPIRSVLSRSTPERYKRCGAQSRIQTVIANGIFVMAGAADSTIDRTPREALPDGHRATVRLQPAALSVKLAVPLLTGDAIERAALSQRVLASPSARIVLLRAPAGFGKTTLMLELRQKLEASAIPTAWLTLDSADNDVGRFLYVVRAALTPLIPGLSTSADAAAGPDEIALGLIDAIAAHRAPFALFLDDFETVQGPAVLGMVRELISHLPAGGRIVIGSRNVPELGLGRLRAHGKLVEIEPTHLRFTIEETAIYLRNRRRLDLSQDDVVRLHHSTEGWVAALWLASVSLENRQDPSQFIAGFSGADTAIVEYLLEDVFSRQSEKIRAFLLRTSIVADLTPGLCDRLCGTTDSMDVLAMLQREHLFLVPIDGDSPRWRYHSMFAEFLRTQLKQRHPEQANELHRVAAKWYLEQDRPVVAIEHWLAAGDSDAALPLLARHAEPLLNQGRVRLLARWLDPLRERGLLEDSPMLQVVHAWAVLLGRGPRAAAPLLERLDREDRPGRGFDAHRRALRLLFLVLLDRTDEARDLAASLVREVPGRGSFVRGFAEVALANLTMIAGEYQEALKLADVVRSRRPDNTSGMMLALSEAAEGAVDLTQGRLRKATAHLRLAVRAGTDDASGATNGNALAGVLLAEALYEADQLLQAERLLTVYIPLIRAVGVPDQLITAHTIMARIAWRRGDRDLAQQLLAELELSGHRETLGRVVASARLERARMLTVEGRIDLAKKEIERCADPTLWDRINRLSLRANEVETYKLGAARCAVHGAQPSSSIDGLRAELDAAERTQRARRALTLRLVLAQAHHRASQPNKAMRILSKAVNFAATEGYQAAFQDEGPLLREMLRELRLRPDLLGTGALPSADRLLFLDKLVGESGAVLPTDAERRDDTSAASVPAAVALTRKELKLLALVADGLSNSELAGRLFVADTTVRTHLRNINAKLGTRSRVEAIAIARKNGLLR</sequence>
<dbReference type="InterPro" id="IPR016032">
    <property type="entry name" value="Sig_transdc_resp-reg_C-effctor"/>
</dbReference>
<dbReference type="InterPro" id="IPR000792">
    <property type="entry name" value="Tscrpt_reg_LuxR_C"/>
</dbReference>
<proteinExistence type="predicted"/>
<dbReference type="GO" id="GO:0006355">
    <property type="term" value="P:regulation of DNA-templated transcription"/>
    <property type="evidence" value="ECO:0007669"/>
    <property type="project" value="InterPro"/>
</dbReference>
<evidence type="ECO:0000256" key="4">
    <source>
        <dbReference type="SAM" id="MobiDB-lite"/>
    </source>
</evidence>
<evidence type="ECO:0000256" key="1">
    <source>
        <dbReference type="ARBA" id="ARBA00023015"/>
    </source>
</evidence>
<dbReference type="SUPFAM" id="SSF48452">
    <property type="entry name" value="TPR-like"/>
    <property type="match status" value="1"/>
</dbReference>
<dbReference type="SUPFAM" id="SSF46894">
    <property type="entry name" value="C-terminal effector domain of the bipartite response regulators"/>
    <property type="match status" value="1"/>
</dbReference>
<dbReference type="SMART" id="SM00421">
    <property type="entry name" value="HTH_LUXR"/>
    <property type="match status" value="1"/>
</dbReference>
<evidence type="ECO:0000313" key="7">
    <source>
        <dbReference type="Proteomes" id="UP000248134"/>
    </source>
</evidence>
<dbReference type="OrthoDB" id="9805444at2"/>
<keyword evidence="3" id="KW-0804">Transcription</keyword>
<dbReference type="PANTHER" id="PTHR44688:SF16">
    <property type="entry name" value="DNA-BINDING TRANSCRIPTIONAL ACTIVATOR DEVR_DOSR"/>
    <property type="match status" value="1"/>
</dbReference>
<dbReference type="Gene3D" id="1.10.10.10">
    <property type="entry name" value="Winged helix-like DNA-binding domain superfamily/Winged helix DNA-binding domain"/>
    <property type="match status" value="1"/>
</dbReference>
<dbReference type="Gene3D" id="3.40.50.300">
    <property type="entry name" value="P-loop containing nucleotide triphosphate hydrolases"/>
    <property type="match status" value="1"/>
</dbReference>
<dbReference type="EMBL" id="QKQS01000016">
    <property type="protein sequence ID" value="PZA11765.1"/>
    <property type="molecule type" value="Genomic_DNA"/>
</dbReference>
<dbReference type="InterPro" id="IPR011990">
    <property type="entry name" value="TPR-like_helical_dom_sf"/>
</dbReference>